<dbReference type="PANTHER" id="PTHR45918">
    <property type="entry name" value="ALPHA-1,3/1,6-MANNOSYLTRANSFERASE ALG2"/>
    <property type="match status" value="1"/>
</dbReference>
<keyword evidence="6 12" id="KW-0812">Transmembrane</keyword>
<evidence type="ECO:0000256" key="5">
    <source>
        <dbReference type="ARBA" id="ARBA00022679"/>
    </source>
</evidence>
<keyword evidence="4 12" id="KW-0328">Glycosyltransferase</keyword>
<evidence type="ECO:0000259" key="14">
    <source>
        <dbReference type="Pfam" id="PF13439"/>
    </source>
</evidence>
<accession>A0A1R1XER8</accession>
<dbReference type="UniPathway" id="UPA00378"/>
<sequence>MSQSKDNQRKNLKIAFVHPNLGIGGAERLIVDSALGLQKLGHKVVIYTMYHDEDHCFKETSDAINLINEDEDYDLVVVDQISAPVPVLKISSMKVLFYCHFPDKLQARHDTLLRKFYRLFFDLWEELAMKESDLILVNSKFTQNVFYKSFWTISKLPKILYPGINFDSFDEEVYMDDPEISEIKDIISPKNSNSETKVLLSINRFERKKNLSLAIKTFSKVLESKYLNYSKKSDEDSPIPNIVLIMAGGYDPNMPENVDHLGELIEATKEEKLQYQIIWPSTYSSKKYPISSSNEKSKGIVLFLPSFSDNVRSYLFKIATVALYTPENEHFGLVPVESMYMSVPVIAVRSGGPKETIVDGKTGFLCKSTPEEFSVAVLQILDIGPKKHSKDALLTPKEMRLEAHNHAKARFSLDTFSSKLQECVYEALESGNQLPIVFPITMLLTSIFIVIVVYYNSV</sequence>
<dbReference type="PANTHER" id="PTHR45918:SF1">
    <property type="entry name" value="ALPHA-1,3_1,6-MANNOSYLTRANSFERASE ALG2"/>
    <property type="match status" value="1"/>
</dbReference>
<evidence type="ECO:0000259" key="13">
    <source>
        <dbReference type="Pfam" id="PF00534"/>
    </source>
</evidence>
<gene>
    <name evidence="15" type="ORF">AYI69_g9123</name>
</gene>
<dbReference type="EC" id="2.4.1.257" evidence="12"/>
<evidence type="ECO:0000256" key="6">
    <source>
        <dbReference type="ARBA" id="ARBA00022692"/>
    </source>
</evidence>
<dbReference type="EC" id="2.4.1.132" evidence="12"/>
<keyword evidence="9 12" id="KW-0472">Membrane</keyword>
<organism evidence="15 16">
    <name type="scientific">Smittium culicis</name>
    <dbReference type="NCBI Taxonomy" id="133412"/>
    <lineage>
        <taxon>Eukaryota</taxon>
        <taxon>Fungi</taxon>
        <taxon>Fungi incertae sedis</taxon>
        <taxon>Zoopagomycota</taxon>
        <taxon>Kickxellomycotina</taxon>
        <taxon>Harpellomycetes</taxon>
        <taxon>Harpellales</taxon>
        <taxon>Legeriomycetaceae</taxon>
        <taxon>Smittium</taxon>
    </lineage>
</organism>
<name>A0A1R1XER8_9FUNG</name>
<proteinExistence type="inferred from homology"/>
<comment type="caution">
    <text evidence="15">The sequence shown here is derived from an EMBL/GenBank/DDBJ whole genome shotgun (WGS) entry which is preliminary data.</text>
</comment>
<evidence type="ECO:0000256" key="8">
    <source>
        <dbReference type="ARBA" id="ARBA00022989"/>
    </source>
</evidence>
<dbReference type="Gene3D" id="3.40.50.2000">
    <property type="entry name" value="Glycogen Phosphorylase B"/>
    <property type="match status" value="2"/>
</dbReference>
<comment type="catalytic activity">
    <reaction evidence="10 12">
        <text>a beta-D-Man-(1-&gt;4)-beta-D-GlcNAc-(1-&gt;4)-alpha-D-GlcNAc-diphospho-di-trans,poly-cis-dolichol + GDP-alpha-D-mannose = an alpha-D-Man-(1-&gt;3)-beta-D-Man-(1-&gt;4)-beta-D-GlcNAc-(1-&gt;4)-alpha-D-GlcNAc-diphospho-di-trans,poly-cis-dolichol + GDP + H(+)</text>
        <dbReference type="Rhea" id="RHEA:29515"/>
        <dbReference type="Rhea" id="RHEA-COMP:19511"/>
        <dbReference type="Rhea" id="RHEA-COMP:19513"/>
        <dbReference type="ChEBI" id="CHEBI:15378"/>
        <dbReference type="ChEBI" id="CHEBI:57527"/>
        <dbReference type="ChEBI" id="CHEBI:58189"/>
        <dbReference type="ChEBI" id="CHEBI:58472"/>
        <dbReference type="ChEBI" id="CHEBI:132510"/>
        <dbReference type="EC" id="2.4.1.132"/>
    </reaction>
    <physiologicalReaction direction="left-to-right" evidence="10 12">
        <dbReference type="Rhea" id="RHEA:29516"/>
    </physiologicalReaction>
</comment>
<evidence type="ECO:0000256" key="12">
    <source>
        <dbReference type="RuleBase" id="RU367136"/>
    </source>
</evidence>
<feature type="domain" description="Glycosyl transferase family 1" evidence="13">
    <location>
        <begin position="185"/>
        <end position="386"/>
    </location>
</feature>
<dbReference type="InterPro" id="IPR027054">
    <property type="entry name" value="ALG2"/>
</dbReference>
<evidence type="ECO:0000313" key="15">
    <source>
        <dbReference type="EMBL" id="OMJ13130.1"/>
    </source>
</evidence>
<keyword evidence="8 12" id="KW-1133">Transmembrane helix</keyword>
<comment type="catalytic activity">
    <reaction evidence="11 12">
        <text>an alpha-D-Man-(1-&gt;3)-beta-D-Man-(1-&gt;4)-beta-D-GlcNAc-(1-&gt;4)-alpha-D-GlcNAc-diphospho-di-trans,poly-cis-dolichol + GDP-alpha-D-mannose = an alpha-D-Man-(1-&gt;3)-[alpha-D-Man-(1-&gt;6)]-beta-D-Man-(1-&gt;4)-beta-D-GlcNAc-(1-&gt;4)-alpha-D-GlcNAc-diphospho-di-trans,poly-cis-dolichol + GDP + H(+)</text>
        <dbReference type="Rhea" id="RHEA:29519"/>
        <dbReference type="Rhea" id="RHEA-COMP:19513"/>
        <dbReference type="Rhea" id="RHEA-COMP:19515"/>
        <dbReference type="ChEBI" id="CHEBI:15378"/>
        <dbReference type="ChEBI" id="CHEBI:57527"/>
        <dbReference type="ChEBI" id="CHEBI:58189"/>
        <dbReference type="ChEBI" id="CHEBI:132510"/>
        <dbReference type="ChEBI" id="CHEBI:132511"/>
        <dbReference type="EC" id="2.4.1.257"/>
    </reaction>
    <physiologicalReaction direction="left-to-right" evidence="11 12">
        <dbReference type="Rhea" id="RHEA:29520"/>
    </physiologicalReaction>
</comment>
<dbReference type="InterPro" id="IPR001296">
    <property type="entry name" value="Glyco_trans_1"/>
</dbReference>
<dbReference type="SUPFAM" id="SSF53756">
    <property type="entry name" value="UDP-Glycosyltransferase/glycogen phosphorylase"/>
    <property type="match status" value="1"/>
</dbReference>
<protein>
    <recommendedName>
        <fullName evidence="12">Alpha-1,3/1,6-mannosyltransferase ALG2</fullName>
        <ecNumber evidence="12">2.4.1.132</ecNumber>
        <ecNumber evidence="12">2.4.1.257</ecNumber>
    </recommendedName>
    <alternativeName>
        <fullName evidence="12">GDP-Man:Man(1)GlcNAc(2)-PP-Dol alpha-1,3-mannosyltransferase</fullName>
    </alternativeName>
</protein>
<keyword evidence="7 12" id="KW-0256">Endoplasmic reticulum</keyword>
<dbReference type="EMBL" id="LSSM01005216">
    <property type="protein sequence ID" value="OMJ13130.1"/>
    <property type="molecule type" value="Genomic_DNA"/>
</dbReference>
<dbReference type="InterPro" id="IPR028098">
    <property type="entry name" value="Glyco_trans_4-like_N"/>
</dbReference>
<comment type="function">
    <text evidence="1 12">Mannosylates Man(2)GlcNAc(2)-dolichol diphosphate and Man(1)GlcNAc(2)-dolichol diphosphate to form Man(3)GlcNAc(2)-dolichol diphosphate.</text>
</comment>
<evidence type="ECO:0000256" key="9">
    <source>
        <dbReference type="ARBA" id="ARBA00023136"/>
    </source>
</evidence>
<dbReference type="GO" id="GO:0005789">
    <property type="term" value="C:endoplasmic reticulum membrane"/>
    <property type="evidence" value="ECO:0007669"/>
    <property type="project" value="UniProtKB-SubCell"/>
</dbReference>
<evidence type="ECO:0000256" key="3">
    <source>
        <dbReference type="ARBA" id="ARBA00004922"/>
    </source>
</evidence>
<feature type="domain" description="Glycosyltransferase subfamily 4-like N-terminal" evidence="14">
    <location>
        <begin position="23"/>
        <end position="166"/>
    </location>
</feature>
<comment type="pathway">
    <text evidence="3 12">Protein modification; protein glycosylation.</text>
</comment>
<keyword evidence="5 12" id="KW-0808">Transferase</keyword>
<dbReference type="AlphaFoldDB" id="A0A1R1XER8"/>
<evidence type="ECO:0000256" key="4">
    <source>
        <dbReference type="ARBA" id="ARBA00022676"/>
    </source>
</evidence>
<comment type="subcellular location">
    <subcellularLocation>
        <location evidence="2 12">Endoplasmic reticulum membrane</location>
    </subcellularLocation>
</comment>
<evidence type="ECO:0000313" key="16">
    <source>
        <dbReference type="Proteomes" id="UP000187429"/>
    </source>
</evidence>
<feature type="transmembrane region" description="Helical" evidence="12">
    <location>
        <begin position="436"/>
        <end position="455"/>
    </location>
</feature>
<dbReference type="Pfam" id="PF00534">
    <property type="entry name" value="Glycos_transf_1"/>
    <property type="match status" value="1"/>
</dbReference>
<keyword evidence="16" id="KW-1185">Reference proteome</keyword>
<dbReference type="Pfam" id="PF13439">
    <property type="entry name" value="Glyco_transf_4"/>
    <property type="match status" value="1"/>
</dbReference>
<dbReference type="Proteomes" id="UP000187429">
    <property type="component" value="Unassembled WGS sequence"/>
</dbReference>
<reference evidence="16" key="1">
    <citation type="submission" date="2017-01" db="EMBL/GenBank/DDBJ databases">
        <authorList>
            <person name="Wang Y."/>
            <person name="White M."/>
            <person name="Kvist S."/>
            <person name="Moncalvo J.-M."/>
        </authorList>
    </citation>
    <scope>NUCLEOTIDE SEQUENCE [LARGE SCALE GENOMIC DNA]</scope>
    <source>
        <strain evidence="16">ID-206-W2</strain>
    </source>
</reference>
<dbReference type="GO" id="GO:0004378">
    <property type="term" value="F:GDP-Man:Man(1)GlcNAc(2)-PP-Dol alpha-1,3-mannosyltransferase activity"/>
    <property type="evidence" value="ECO:0007669"/>
    <property type="project" value="UniProtKB-UniRule"/>
</dbReference>
<dbReference type="GO" id="GO:0102704">
    <property type="term" value="F:GDP-Man:Man(2)GlcNAc(2)-PP-Dol alpha-1,6-mannosyltransferase activity"/>
    <property type="evidence" value="ECO:0007669"/>
    <property type="project" value="UniProtKB-UniRule"/>
</dbReference>
<evidence type="ECO:0000256" key="1">
    <source>
        <dbReference type="ARBA" id="ARBA00003142"/>
    </source>
</evidence>
<dbReference type="OrthoDB" id="448893at2759"/>
<evidence type="ECO:0000256" key="7">
    <source>
        <dbReference type="ARBA" id="ARBA00022824"/>
    </source>
</evidence>
<evidence type="ECO:0000256" key="11">
    <source>
        <dbReference type="ARBA" id="ARBA00045104"/>
    </source>
</evidence>
<comment type="similarity">
    <text evidence="12">Belongs to the glycosyltransferase group 1 family.</text>
</comment>
<evidence type="ECO:0000256" key="10">
    <source>
        <dbReference type="ARBA" id="ARBA00045103"/>
    </source>
</evidence>
<evidence type="ECO:0000256" key="2">
    <source>
        <dbReference type="ARBA" id="ARBA00004586"/>
    </source>
</evidence>